<gene>
    <name evidence="1" type="ORF">NF685_02160</name>
</gene>
<dbReference type="Proteomes" id="UP001523401">
    <property type="component" value="Unassembled WGS sequence"/>
</dbReference>
<organism evidence="1 2">
    <name type="scientific">Asaia lannensis NBRC 102526</name>
    <dbReference type="NCBI Taxonomy" id="1307926"/>
    <lineage>
        <taxon>Bacteria</taxon>
        <taxon>Pseudomonadati</taxon>
        <taxon>Pseudomonadota</taxon>
        <taxon>Alphaproteobacteria</taxon>
        <taxon>Acetobacterales</taxon>
        <taxon>Acetobacteraceae</taxon>
        <taxon>Asaia</taxon>
    </lineage>
</organism>
<dbReference type="RefSeq" id="WP_252848403.1">
    <property type="nucleotide sequence ID" value="NZ_BAPW01000034.1"/>
</dbReference>
<dbReference type="Gene3D" id="3.40.640.10">
    <property type="entry name" value="Type I PLP-dependent aspartate aminotransferase-like (Major domain)"/>
    <property type="match status" value="1"/>
</dbReference>
<keyword evidence="2" id="KW-1185">Reference proteome</keyword>
<reference evidence="1 2" key="1">
    <citation type="submission" date="2022-06" db="EMBL/GenBank/DDBJ databases">
        <title>Whole-genome of Asaia lannensis strain LMG 27011T.</title>
        <authorList>
            <person name="Sombolestani A."/>
        </authorList>
    </citation>
    <scope>NUCLEOTIDE SEQUENCE [LARGE SCALE GENOMIC DNA]</scope>
    <source>
        <strain evidence="1 2">NBRC 102526</strain>
    </source>
</reference>
<dbReference type="InterPro" id="IPR015424">
    <property type="entry name" value="PyrdxlP-dep_Trfase"/>
</dbReference>
<dbReference type="SUPFAM" id="SSF53383">
    <property type="entry name" value="PLP-dependent transferases"/>
    <property type="match status" value="1"/>
</dbReference>
<comment type="caution">
    <text evidence="1">The sequence shown here is derived from an EMBL/GenBank/DDBJ whole genome shotgun (WGS) entry which is preliminary data.</text>
</comment>
<evidence type="ECO:0000313" key="2">
    <source>
        <dbReference type="Proteomes" id="UP001523401"/>
    </source>
</evidence>
<protein>
    <submittedName>
        <fullName evidence="1">Uncharacterized protein</fullName>
    </submittedName>
</protein>
<dbReference type="InterPro" id="IPR015421">
    <property type="entry name" value="PyrdxlP-dep_Trfase_major"/>
</dbReference>
<proteinExistence type="predicted"/>
<name>A0ABT1CF39_9PROT</name>
<accession>A0ABT1CF39</accession>
<evidence type="ECO:0000313" key="1">
    <source>
        <dbReference type="EMBL" id="MCO6158833.1"/>
    </source>
</evidence>
<sequence length="697" mass="74908">MLAEDITDSLFAALDRPDLQSLSDRVVVNLSPRLTHPFTIRDKTITLGAVAFERPEIAPVLQRYAIELGFLIDALPAHEAPLAFVVAARVTALFHRLDCETLSLPPSLAWLEDFAADRPPTAGHIQALWPVLTQFCPDKAHGKADFNRLVACLAPLWASLAPAEFLMADGGDERLVINPQTGLNRYGCSHRPRPWAVTFSSSTASSLSERGYLGAERARRAFLLDALTRLDGSSAREAACLDVRDRLAALYGLGGRDNIVLAASGTDCELAVLAMGMMRAQGQAIVNILIAPDETGSGVPLAAQGRHFAAGTALGAAADKAHYLDGFPTDTTLIGIPIRTPEGTPRPCVDLDAEVEATVLRALEVGHHVILHQLDMSKTGLVGPCAGMLCRLAARYPARITLVVDACQARLAPHRVRNLVKAGMLVMTTGSKFLTGPPFCGAILLPDSFVAALAGYALPQGLAAYFHHCDWPQTASPSVLSHEGNLGLALRWQAALAESEAFAAVPPARIVDTLRRFEHNAHEAIGAHPALTLLTMPDFDRNPVEEEVLWDTIPTVFSFLVADPENPEKPLDLERSRALHRWLNADLSPWIAEHDAAGEGLAGLLCHLGQPVPVPHPDLGGENAGALRLCAGARLVSGEPSHAGLTDDVRLAREFADVRRALAKITVILDHWSVLAPVDPQPRYAPYSYQPRKSGLS</sequence>
<dbReference type="EMBL" id="JAMXQU010000001">
    <property type="protein sequence ID" value="MCO6158833.1"/>
    <property type="molecule type" value="Genomic_DNA"/>
</dbReference>